<proteinExistence type="predicted"/>
<evidence type="ECO:0000259" key="7">
    <source>
        <dbReference type="PROSITE" id="PS50850"/>
    </source>
</evidence>
<feature type="transmembrane region" description="Helical" evidence="6">
    <location>
        <begin position="357"/>
        <end position="379"/>
    </location>
</feature>
<dbReference type="PROSITE" id="PS50850">
    <property type="entry name" value="MFS"/>
    <property type="match status" value="1"/>
</dbReference>
<sequence length="398" mass="41687">MRRSSLSLLTLALGVFGIITTEMGIVGVLPQVAARLDVSTSTAGLLVGSFAFVVAALGPFMTLAASRIDRRTVLAATMAVFAVSNAVYALTAHFEVMLAFRVIPALVHPVFFSVALAAAVRLAPASDPARAAARVFAGVTVGFAFGVPVTSYLAGHVTLQAAFWFGAAVNLAACIGILCFLPAMPADERLSYRAQLGVLRSPGMWWSLLSVVCVFAAMFSVYGYFAEYLGAVTAMNESWVSAMLLVFGIVMIFGNFAFAALLRSGVVRTVLAYPVLCLAVFALVFALGPRFAPMIVVVPLWAAVHSGGLIVCQTWLGRDARDAPEFGNALFVSFSNLGITVGTAVGGWTLASFGARLLPWTGAAFALAALVAVLARLALAKRAQERIGAEIGEPAPAR</sequence>
<evidence type="ECO:0000256" key="1">
    <source>
        <dbReference type="ARBA" id="ARBA00004651"/>
    </source>
</evidence>
<evidence type="ECO:0000256" key="3">
    <source>
        <dbReference type="ARBA" id="ARBA00022692"/>
    </source>
</evidence>
<feature type="transmembrane region" description="Helical" evidence="6">
    <location>
        <begin position="72"/>
        <end position="90"/>
    </location>
</feature>
<dbReference type="CDD" id="cd17324">
    <property type="entry name" value="MFS_NepI_like"/>
    <property type="match status" value="1"/>
</dbReference>
<evidence type="ECO:0000256" key="2">
    <source>
        <dbReference type="ARBA" id="ARBA00022475"/>
    </source>
</evidence>
<comment type="caution">
    <text evidence="8">The sequence shown here is derived from an EMBL/GenBank/DDBJ whole genome shotgun (WGS) entry which is preliminary data.</text>
</comment>
<keyword evidence="4 6" id="KW-1133">Transmembrane helix</keyword>
<feature type="transmembrane region" description="Helical" evidence="6">
    <location>
        <begin position="270"/>
        <end position="288"/>
    </location>
</feature>
<evidence type="ECO:0000313" key="9">
    <source>
        <dbReference type="Proteomes" id="UP001602119"/>
    </source>
</evidence>
<dbReference type="EMBL" id="JBIAXI010000035">
    <property type="protein sequence ID" value="MFF4778667.1"/>
    <property type="molecule type" value="Genomic_DNA"/>
</dbReference>
<gene>
    <name evidence="8" type="ORF">ACFY05_38175</name>
</gene>
<dbReference type="Pfam" id="PF07690">
    <property type="entry name" value="MFS_1"/>
    <property type="match status" value="1"/>
</dbReference>
<feature type="transmembrane region" description="Helical" evidence="6">
    <location>
        <begin position="204"/>
        <end position="226"/>
    </location>
</feature>
<feature type="transmembrane region" description="Helical" evidence="6">
    <location>
        <begin position="135"/>
        <end position="155"/>
    </location>
</feature>
<dbReference type="InterPro" id="IPR036259">
    <property type="entry name" value="MFS_trans_sf"/>
</dbReference>
<dbReference type="InterPro" id="IPR011701">
    <property type="entry name" value="MFS"/>
</dbReference>
<dbReference type="PANTHER" id="PTHR43124">
    <property type="entry name" value="PURINE EFFLUX PUMP PBUE"/>
    <property type="match status" value="1"/>
</dbReference>
<keyword evidence="5 6" id="KW-0472">Membrane</keyword>
<keyword evidence="2" id="KW-1003">Cell membrane</keyword>
<dbReference type="PANTHER" id="PTHR43124:SF3">
    <property type="entry name" value="CHLORAMPHENICOL EFFLUX PUMP RV0191"/>
    <property type="match status" value="1"/>
</dbReference>
<reference evidence="8 9" key="1">
    <citation type="submission" date="2024-10" db="EMBL/GenBank/DDBJ databases">
        <title>The Natural Products Discovery Center: Release of the First 8490 Sequenced Strains for Exploring Actinobacteria Biosynthetic Diversity.</title>
        <authorList>
            <person name="Kalkreuter E."/>
            <person name="Kautsar S.A."/>
            <person name="Yang D."/>
            <person name="Bader C.D."/>
            <person name="Teijaro C.N."/>
            <person name="Fluegel L."/>
            <person name="Davis C.M."/>
            <person name="Simpson J.R."/>
            <person name="Lauterbach L."/>
            <person name="Steele A.D."/>
            <person name="Gui C."/>
            <person name="Meng S."/>
            <person name="Li G."/>
            <person name="Viehrig K."/>
            <person name="Ye F."/>
            <person name="Su P."/>
            <person name="Kiefer A.F."/>
            <person name="Nichols A."/>
            <person name="Cepeda A.J."/>
            <person name="Yan W."/>
            <person name="Fan B."/>
            <person name="Jiang Y."/>
            <person name="Adhikari A."/>
            <person name="Zheng C.-J."/>
            <person name="Schuster L."/>
            <person name="Cowan T.M."/>
            <person name="Smanski M.J."/>
            <person name="Chevrette M.G."/>
            <person name="De Carvalho L.P.S."/>
            <person name="Shen B."/>
        </authorList>
    </citation>
    <scope>NUCLEOTIDE SEQUENCE [LARGE SCALE GENOMIC DNA]</scope>
    <source>
        <strain evidence="8 9">NPDC001281</strain>
    </source>
</reference>
<dbReference type="RefSeq" id="WP_387347260.1">
    <property type="nucleotide sequence ID" value="NZ_JBIAXI010000035.1"/>
</dbReference>
<dbReference type="Gene3D" id="1.20.1250.20">
    <property type="entry name" value="MFS general substrate transporter like domains"/>
    <property type="match status" value="1"/>
</dbReference>
<feature type="transmembrane region" description="Helical" evidence="6">
    <location>
        <begin position="294"/>
        <end position="317"/>
    </location>
</feature>
<evidence type="ECO:0000256" key="4">
    <source>
        <dbReference type="ARBA" id="ARBA00022989"/>
    </source>
</evidence>
<keyword evidence="9" id="KW-1185">Reference proteome</keyword>
<evidence type="ECO:0000256" key="5">
    <source>
        <dbReference type="ARBA" id="ARBA00023136"/>
    </source>
</evidence>
<keyword evidence="3 6" id="KW-0812">Transmembrane</keyword>
<dbReference type="InterPro" id="IPR020846">
    <property type="entry name" value="MFS_dom"/>
</dbReference>
<feature type="transmembrane region" description="Helical" evidence="6">
    <location>
        <begin position="329"/>
        <end position="351"/>
    </location>
</feature>
<evidence type="ECO:0000313" key="8">
    <source>
        <dbReference type="EMBL" id="MFF4778667.1"/>
    </source>
</evidence>
<dbReference type="InterPro" id="IPR050189">
    <property type="entry name" value="MFS_Efflux_Transporters"/>
</dbReference>
<name>A0ABW6VJ85_MICFU</name>
<feature type="transmembrane region" description="Helical" evidence="6">
    <location>
        <begin position="238"/>
        <end position="258"/>
    </location>
</feature>
<accession>A0ABW6VJ85</accession>
<evidence type="ECO:0000256" key="6">
    <source>
        <dbReference type="SAM" id="Phobius"/>
    </source>
</evidence>
<feature type="domain" description="Major facilitator superfamily (MFS) profile" evidence="7">
    <location>
        <begin position="7"/>
        <end position="384"/>
    </location>
</feature>
<feature type="transmembrane region" description="Helical" evidence="6">
    <location>
        <begin position="102"/>
        <end position="123"/>
    </location>
</feature>
<protein>
    <submittedName>
        <fullName evidence="8">MFS transporter</fullName>
    </submittedName>
</protein>
<organism evidence="8 9">
    <name type="scientific">Microtetraspora fusca</name>
    <dbReference type="NCBI Taxonomy" id="1997"/>
    <lineage>
        <taxon>Bacteria</taxon>
        <taxon>Bacillati</taxon>
        <taxon>Actinomycetota</taxon>
        <taxon>Actinomycetes</taxon>
        <taxon>Streptosporangiales</taxon>
        <taxon>Streptosporangiaceae</taxon>
        <taxon>Microtetraspora</taxon>
    </lineage>
</organism>
<dbReference type="SUPFAM" id="SSF103473">
    <property type="entry name" value="MFS general substrate transporter"/>
    <property type="match status" value="1"/>
</dbReference>
<feature type="transmembrane region" description="Helical" evidence="6">
    <location>
        <begin position="161"/>
        <end position="183"/>
    </location>
</feature>
<comment type="subcellular location">
    <subcellularLocation>
        <location evidence="1">Cell membrane</location>
        <topology evidence="1">Multi-pass membrane protein</topology>
    </subcellularLocation>
</comment>
<feature type="transmembrane region" description="Helical" evidence="6">
    <location>
        <begin position="45"/>
        <end position="65"/>
    </location>
</feature>
<dbReference type="Proteomes" id="UP001602119">
    <property type="component" value="Unassembled WGS sequence"/>
</dbReference>